<feature type="domain" description="Core-binding (CB)" evidence="3">
    <location>
        <begin position="42"/>
        <end position="134"/>
    </location>
</feature>
<proteinExistence type="predicted"/>
<evidence type="ECO:0000313" key="5">
    <source>
        <dbReference type="Proteomes" id="UP001598673"/>
    </source>
</evidence>
<dbReference type="CDD" id="cd00397">
    <property type="entry name" value="DNA_BRE_C"/>
    <property type="match status" value="1"/>
</dbReference>
<evidence type="ECO:0000259" key="3">
    <source>
        <dbReference type="PROSITE" id="PS51900"/>
    </source>
</evidence>
<dbReference type="InterPro" id="IPR044068">
    <property type="entry name" value="CB"/>
</dbReference>
<dbReference type="PANTHER" id="PTHR30349">
    <property type="entry name" value="PHAGE INTEGRASE-RELATED"/>
    <property type="match status" value="1"/>
</dbReference>
<name>A0ABW6G268_9PSEU</name>
<dbReference type="Proteomes" id="UP001598673">
    <property type="component" value="Unassembled WGS sequence"/>
</dbReference>
<organism evidence="4 5">
    <name type="scientific">Prauserella salsuginis</name>
    <dbReference type="NCBI Taxonomy" id="387889"/>
    <lineage>
        <taxon>Bacteria</taxon>
        <taxon>Bacillati</taxon>
        <taxon>Actinomycetota</taxon>
        <taxon>Actinomycetes</taxon>
        <taxon>Pseudonocardiales</taxon>
        <taxon>Pseudonocardiaceae</taxon>
        <taxon>Prauserella</taxon>
        <taxon>Prauserella salsuginis group</taxon>
    </lineage>
</organism>
<dbReference type="SUPFAM" id="SSF56349">
    <property type="entry name" value="DNA breaking-rejoining enzymes"/>
    <property type="match status" value="1"/>
</dbReference>
<keyword evidence="1" id="KW-0233">DNA recombination</keyword>
<accession>A0ABW6G268</accession>
<dbReference type="InterPro" id="IPR011010">
    <property type="entry name" value="DNA_brk_join_enz"/>
</dbReference>
<dbReference type="PANTHER" id="PTHR30349:SF64">
    <property type="entry name" value="PROPHAGE INTEGRASE INTD-RELATED"/>
    <property type="match status" value="1"/>
</dbReference>
<protein>
    <recommendedName>
        <fullName evidence="3">Core-binding (CB) domain-containing protein</fullName>
    </recommendedName>
</protein>
<dbReference type="PROSITE" id="PS51900">
    <property type="entry name" value="CB"/>
    <property type="match status" value="1"/>
</dbReference>
<keyword evidence="2" id="KW-0238">DNA-binding</keyword>
<dbReference type="InterPro" id="IPR013762">
    <property type="entry name" value="Integrase-like_cat_sf"/>
</dbReference>
<evidence type="ECO:0000256" key="2">
    <source>
        <dbReference type="PROSITE-ProRule" id="PRU01248"/>
    </source>
</evidence>
<reference evidence="4 5" key="1">
    <citation type="submission" date="2024-09" db="EMBL/GenBank/DDBJ databases">
        <title>The Natural Products Discovery Center: Release of the First 8490 Sequenced Strains for Exploring Actinobacteria Biosynthetic Diversity.</title>
        <authorList>
            <person name="Kalkreuter E."/>
            <person name="Kautsar S.A."/>
            <person name="Yang D."/>
            <person name="Bader C.D."/>
            <person name="Teijaro C.N."/>
            <person name="Fluegel L."/>
            <person name="Davis C.M."/>
            <person name="Simpson J.R."/>
            <person name="Lauterbach L."/>
            <person name="Steele A.D."/>
            <person name="Gui C."/>
            <person name="Meng S."/>
            <person name="Li G."/>
            <person name="Viehrig K."/>
            <person name="Ye F."/>
            <person name="Su P."/>
            <person name="Kiefer A.F."/>
            <person name="Nichols A."/>
            <person name="Cepeda A.J."/>
            <person name="Yan W."/>
            <person name="Fan B."/>
            <person name="Jiang Y."/>
            <person name="Adhikari A."/>
            <person name="Zheng C.-J."/>
            <person name="Schuster L."/>
            <person name="Cowan T.M."/>
            <person name="Smanski M.J."/>
            <person name="Chevrette M.G."/>
            <person name="De Carvalho L.P.S."/>
            <person name="Shen B."/>
        </authorList>
    </citation>
    <scope>NUCLEOTIDE SEQUENCE [LARGE SCALE GENOMIC DNA]</scope>
    <source>
        <strain evidence="4 5">NPDC060353</strain>
    </source>
</reference>
<dbReference type="EMBL" id="JBHXCV010000004">
    <property type="protein sequence ID" value="MFD6793309.1"/>
    <property type="molecule type" value="Genomic_DNA"/>
</dbReference>
<evidence type="ECO:0000256" key="1">
    <source>
        <dbReference type="ARBA" id="ARBA00023172"/>
    </source>
</evidence>
<evidence type="ECO:0000313" key="4">
    <source>
        <dbReference type="EMBL" id="MFD6793309.1"/>
    </source>
</evidence>
<sequence length="486" mass="53946">MLLHFYESTGWQPWGVGERPVIPEGMPVLIDEDFQFEDAAGPRPSRAVNAWLRSLPSSGAPAANTWRVYAQALRDWLVHLGLHGLSPFSCRVDLVAALGTYADRRLCGPVSERLAGSSWGVQMTAVAAFYEWAEAEGYAEAAPFTTAVVQRVTDERVRAVRRNYAKLRRAKPHVGIKYVQADFAELFCRSLAGLAPDGMENPAFRGWYPGRNSAVARLVLSTGLRRREFTHLLVHEVPPLPSEPTEVPILFPVPELAAKGRRPRLTWIDYDALVAVHTYMRLERAVSAASASWRPEDPLVVTEPDLFGARVNGRRTAWSALTPAERRRLVEPGGGSSLLAISRGGRPFLDWATVFRRASRRIRASVEPRFPDVHPHRLRHSFAMATLERLVTGHYQRAAELVAAAGGDAALAFYLTKADPLEILRDLLGHSSVTTTEIYLKRLDVHRIYRAAYERAGQRAGQVDPAVDAEVDAEFADEFGESGEEV</sequence>
<keyword evidence="5" id="KW-1185">Reference proteome</keyword>
<dbReference type="RefSeq" id="WP_258937953.1">
    <property type="nucleotide sequence ID" value="NZ_JANBBF010000013.1"/>
</dbReference>
<gene>
    <name evidence="4" type="ORF">ACFWGY_08230</name>
</gene>
<dbReference type="InterPro" id="IPR050090">
    <property type="entry name" value="Tyrosine_recombinase_XerCD"/>
</dbReference>
<dbReference type="Gene3D" id="1.10.443.10">
    <property type="entry name" value="Intergrase catalytic core"/>
    <property type="match status" value="1"/>
</dbReference>
<comment type="caution">
    <text evidence="4">The sequence shown here is derived from an EMBL/GenBank/DDBJ whole genome shotgun (WGS) entry which is preliminary data.</text>
</comment>